<reference evidence="1" key="1">
    <citation type="submission" date="2019-03" db="EMBL/GenBank/DDBJ databases">
        <title>Single cell metagenomics reveals metabolic interactions within the superorganism composed of flagellate Streblomastix strix and complex community of Bacteroidetes bacteria on its surface.</title>
        <authorList>
            <person name="Treitli S.C."/>
            <person name="Kolisko M."/>
            <person name="Husnik F."/>
            <person name="Keeling P."/>
            <person name="Hampl V."/>
        </authorList>
    </citation>
    <scope>NUCLEOTIDE SEQUENCE</scope>
    <source>
        <strain evidence="1">STM</strain>
    </source>
</reference>
<organism evidence="1">
    <name type="scientific">termite gut metagenome</name>
    <dbReference type="NCBI Taxonomy" id="433724"/>
    <lineage>
        <taxon>unclassified sequences</taxon>
        <taxon>metagenomes</taxon>
        <taxon>organismal metagenomes</taxon>
    </lineage>
</organism>
<name>A0A5J4SUA3_9ZZZZ</name>
<feature type="non-terminal residue" evidence="1">
    <location>
        <position position="33"/>
    </location>
</feature>
<comment type="caution">
    <text evidence="1">The sequence shown here is derived from an EMBL/GenBank/DDBJ whole genome shotgun (WGS) entry which is preliminary data.</text>
</comment>
<dbReference type="EMBL" id="SNRY01000046">
    <property type="protein sequence ID" value="KAA6349518.1"/>
    <property type="molecule type" value="Genomic_DNA"/>
</dbReference>
<protein>
    <submittedName>
        <fullName evidence="1">Uncharacterized protein</fullName>
    </submittedName>
</protein>
<evidence type="ECO:0000313" key="1">
    <source>
        <dbReference type="EMBL" id="KAA6349518.1"/>
    </source>
</evidence>
<sequence length="33" mass="3838">MISNPYKPLEHVKAIKSDDTRYTSTYVGDEYDT</sequence>
<dbReference type="AlphaFoldDB" id="A0A5J4SUA3"/>
<accession>A0A5J4SUA3</accession>
<proteinExistence type="predicted"/>
<gene>
    <name evidence="1" type="ORF">EZS27_003115</name>
</gene>